<keyword evidence="3" id="KW-1185">Reference proteome</keyword>
<comment type="caution">
    <text evidence="2">The sequence shown here is derived from an EMBL/GenBank/DDBJ whole genome shotgun (WGS) entry which is preliminary data.</text>
</comment>
<dbReference type="AlphaFoldDB" id="A0A512RMW4"/>
<name>A0A512RMW4_9BACT</name>
<gene>
    <name evidence="2" type="ORF">CCY01nite_32790</name>
</gene>
<evidence type="ECO:0000313" key="2">
    <source>
        <dbReference type="EMBL" id="GEP97019.1"/>
    </source>
</evidence>
<dbReference type="Gene3D" id="3.40.50.360">
    <property type="match status" value="1"/>
</dbReference>
<sequence>MNGLMLYKGKYGATMQYAMWAADALKIRIVSADDAREADFEGIDYVIIGTSVYIGKLQIAAWLEKNGHWLKDRKLIFFIVAGTPVSQTATLTGYFVKGVPEKLRDGASCFFLPGRLHFKGLSLWDKILLSLGARLTAKEKVTISLKDYNDVKKEHLEPLLQETRHLENCLS</sequence>
<dbReference type="GO" id="GO:0006783">
    <property type="term" value="P:heme biosynthetic process"/>
    <property type="evidence" value="ECO:0007669"/>
    <property type="project" value="TreeGrafter"/>
</dbReference>
<evidence type="ECO:0000259" key="1">
    <source>
        <dbReference type="Pfam" id="PF12724"/>
    </source>
</evidence>
<dbReference type="PANTHER" id="PTHR38030:SF2">
    <property type="entry name" value="PROTOPORPHYRINOGEN IX DEHYDROGENASE [QUINONE]"/>
    <property type="match status" value="1"/>
</dbReference>
<organism evidence="2 3">
    <name type="scientific">Chitinophaga cymbidii</name>
    <dbReference type="NCBI Taxonomy" id="1096750"/>
    <lineage>
        <taxon>Bacteria</taxon>
        <taxon>Pseudomonadati</taxon>
        <taxon>Bacteroidota</taxon>
        <taxon>Chitinophagia</taxon>
        <taxon>Chitinophagales</taxon>
        <taxon>Chitinophagaceae</taxon>
        <taxon>Chitinophaga</taxon>
    </lineage>
</organism>
<dbReference type="InterPro" id="IPR052200">
    <property type="entry name" value="Protoporphyrinogen_IX_DH"/>
</dbReference>
<dbReference type="Proteomes" id="UP000321436">
    <property type="component" value="Unassembled WGS sequence"/>
</dbReference>
<dbReference type="SUPFAM" id="SSF52218">
    <property type="entry name" value="Flavoproteins"/>
    <property type="match status" value="1"/>
</dbReference>
<protein>
    <recommendedName>
        <fullName evidence="1">Flavodoxin domain-containing protein</fullName>
    </recommendedName>
</protein>
<dbReference type="OrthoDB" id="597684at2"/>
<dbReference type="Pfam" id="PF12724">
    <property type="entry name" value="Flavodoxin_5"/>
    <property type="match status" value="1"/>
</dbReference>
<dbReference type="PANTHER" id="PTHR38030">
    <property type="entry name" value="PROTOPORPHYRINOGEN IX DEHYDROGENASE [MENAQUINONE]"/>
    <property type="match status" value="1"/>
</dbReference>
<proteinExistence type="predicted"/>
<dbReference type="EMBL" id="BKAU01000004">
    <property type="protein sequence ID" value="GEP97019.1"/>
    <property type="molecule type" value="Genomic_DNA"/>
</dbReference>
<dbReference type="GO" id="GO:0070819">
    <property type="term" value="F:menaquinone-dependent protoporphyrinogen oxidase activity"/>
    <property type="evidence" value="ECO:0007669"/>
    <property type="project" value="TreeGrafter"/>
</dbReference>
<dbReference type="InterPro" id="IPR029039">
    <property type="entry name" value="Flavoprotein-like_sf"/>
</dbReference>
<evidence type="ECO:0000313" key="3">
    <source>
        <dbReference type="Proteomes" id="UP000321436"/>
    </source>
</evidence>
<dbReference type="InterPro" id="IPR026816">
    <property type="entry name" value="Flavodoxin_dom"/>
</dbReference>
<dbReference type="RefSeq" id="WP_146864204.1">
    <property type="nucleotide sequence ID" value="NZ_BKAU01000004.1"/>
</dbReference>
<feature type="domain" description="Flavodoxin" evidence="1">
    <location>
        <begin position="4"/>
        <end position="139"/>
    </location>
</feature>
<accession>A0A512RMW4</accession>
<dbReference type="GO" id="GO:0010181">
    <property type="term" value="F:FMN binding"/>
    <property type="evidence" value="ECO:0007669"/>
    <property type="project" value="TreeGrafter"/>
</dbReference>
<reference evidence="2 3" key="1">
    <citation type="submission" date="2019-07" db="EMBL/GenBank/DDBJ databases">
        <title>Whole genome shotgun sequence of Chitinophaga cymbidii NBRC 109752.</title>
        <authorList>
            <person name="Hosoyama A."/>
            <person name="Uohara A."/>
            <person name="Ohji S."/>
            <person name="Ichikawa N."/>
        </authorList>
    </citation>
    <scope>NUCLEOTIDE SEQUENCE [LARGE SCALE GENOMIC DNA]</scope>
    <source>
        <strain evidence="2 3">NBRC 109752</strain>
    </source>
</reference>